<accession>A0A1H2KYD3</accession>
<evidence type="ECO:0000259" key="1">
    <source>
        <dbReference type="PROSITE" id="PS51819"/>
    </source>
</evidence>
<name>A0A1H2KYD3_9ACTN</name>
<proteinExistence type="predicted"/>
<dbReference type="InterPro" id="IPR004360">
    <property type="entry name" value="Glyas_Fos-R_dOase_dom"/>
</dbReference>
<dbReference type="PANTHER" id="PTHR36503">
    <property type="entry name" value="BLR2520 PROTEIN"/>
    <property type="match status" value="1"/>
</dbReference>
<gene>
    <name evidence="2" type="ORF">SAMN04488563_4608</name>
</gene>
<dbReference type="STRING" id="419479.SAMN04488563_4608"/>
<dbReference type="SUPFAM" id="SSF54593">
    <property type="entry name" value="Glyoxalase/Bleomycin resistance protein/Dihydroxybiphenyl dioxygenase"/>
    <property type="match status" value="1"/>
</dbReference>
<evidence type="ECO:0000313" key="3">
    <source>
        <dbReference type="Proteomes" id="UP000182977"/>
    </source>
</evidence>
<evidence type="ECO:0000313" key="2">
    <source>
        <dbReference type="EMBL" id="SDU73787.1"/>
    </source>
</evidence>
<organism evidence="2 3">
    <name type="scientific">Jiangella alkaliphila</name>
    <dbReference type="NCBI Taxonomy" id="419479"/>
    <lineage>
        <taxon>Bacteria</taxon>
        <taxon>Bacillati</taxon>
        <taxon>Actinomycetota</taxon>
        <taxon>Actinomycetes</taxon>
        <taxon>Jiangellales</taxon>
        <taxon>Jiangellaceae</taxon>
        <taxon>Jiangella</taxon>
    </lineage>
</organism>
<dbReference type="OrthoDB" id="4265398at2"/>
<sequence length="139" mass="15130">MSTSIFVNLPVEDLAASRAFYAALGYTLDENFSNDVSTTVVISDTIYVMLLARPTFQSSLTTEVADATKVTEATLGLSAASREEVDHLALQAFAAGASFARETEDLGFMYTRSFRDPDGHFWEVFWMDPQAAQGTPPAS</sequence>
<dbReference type="AlphaFoldDB" id="A0A1H2KYD3"/>
<dbReference type="RefSeq" id="WP_046770005.1">
    <property type="nucleotide sequence ID" value="NZ_LBMC01000018.1"/>
</dbReference>
<reference evidence="3" key="1">
    <citation type="submission" date="2016-10" db="EMBL/GenBank/DDBJ databases">
        <authorList>
            <person name="Varghese N."/>
            <person name="Submissions S."/>
        </authorList>
    </citation>
    <scope>NUCLEOTIDE SEQUENCE [LARGE SCALE GENOMIC DNA]</scope>
    <source>
        <strain evidence="3">DSM 45079</strain>
    </source>
</reference>
<keyword evidence="3" id="KW-1185">Reference proteome</keyword>
<dbReference type="Proteomes" id="UP000182977">
    <property type="component" value="Chromosome I"/>
</dbReference>
<dbReference type="InterPro" id="IPR037523">
    <property type="entry name" value="VOC_core"/>
</dbReference>
<dbReference type="EMBL" id="LT629791">
    <property type="protein sequence ID" value="SDU73787.1"/>
    <property type="molecule type" value="Genomic_DNA"/>
</dbReference>
<dbReference type="PROSITE" id="PS51819">
    <property type="entry name" value="VOC"/>
    <property type="match status" value="1"/>
</dbReference>
<dbReference type="Pfam" id="PF00903">
    <property type="entry name" value="Glyoxalase"/>
    <property type="match status" value="1"/>
</dbReference>
<dbReference type="Gene3D" id="3.10.180.10">
    <property type="entry name" value="2,3-Dihydroxybiphenyl 1,2-Dioxygenase, domain 1"/>
    <property type="match status" value="1"/>
</dbReference>
<dbReference type="PANTHER" id="PTHR36503:SF2">
    <property type="entry name" value="BLR2408 PROTEIN"/>
    <property type="match status" value="1"/>
</dbReference>
<dbReference type="InterPro" id="IPR029068">
    <property type="entry name" value="Glyas_Bleomycin-R_OHBP_Dase"/>
</dbReference>
<feature type="domain" description="VOC" evidence="1">
    <location>
        <begin position="3"/>
        <end position="127"/>
    </location>
</feature>
<protein>
    <recommendedName>
        <fullName evidence="1">VOC domain-containing protein</fullName>
    </recommendedName>
</protein>